<dbReference type="EMBL" id="VSRR010002451">
    <property type="protein sequence ID" value="MPC31511.1"/>
    <property type="molecule type" value="Genomic_DNA"/>
</dbReference>
<organism evidence="1 2">
    <name type="scientific">Portunus trituberculatus</name>
    <name type="common">Swimming crab</name>
    <name type="synonym">Neptunus trituberculatus</name>
    <dbReference type="NCBI Taxonomy" id="210409"/>
    <lineage>
        <taxon>Eukaryota</taxon>
        <taxon>Metazoa</taxon>
        <taxon>Ecdysozoa</taxon>
        <taxon>Arthropoda</taxon>
        <taxon>Crustacea</taxon>
        <taxon>Multicrustacea</taxon>
        <taxon>Malacostraca</taxon>
        <taxon>Eumalacostraca</taxon>
        <taxon>Eucarida</taxon>
        <taxon>Decapoda</taxon>
        <taxon>Pleocyemata</taxon>
        <taxon>Brachyura</taxon>
        <taxon>Eubrachyura</taxon>
        <taxon>Portunoidea</taxon>
        <taxon>Portunidae</taxon>
        <taxon>Portuninae</taxon>
        <taxon>Portunus</taxon>
    </lineage>
</organism>
<dbReference type="Proteomes" id="UP000324222">
    <property type="component" value="Unassembled WGS sequence"/>
</dbReference>
<evidence type="ECO:0000313" key="2">
    <source>
        <dbReference type="Proteomes" id="UP000324222"/>
    </source>
</evidence>
<accession>A0A5B7EBQ2</accession>
<proteinExistence type="predicted"/>
<comment type="caution">
    <text evidence="1">The sequence shown here is derived from an EMBL/GenBank/DDBJ whole genome shotgun (WGS) entry which is preliminary data.</text>
</comment>
<protein>
    <submittedName>
        <fullName evidence="1">Uncharacterized protein</fullName>
    </submittedName>
</protein>
<dbReference type="AlphaFoldDB" id="A0A5B7EBQ2"/>
<sequence>MKRTAVASHLGRPGLFSGQARPGCSAIILNVLPRVLWWCLRKDILLRALLRGGSPPARRSSSITRSSNNTDSLISRGCAPRLTLCQALHTHTVNTKANLQPVSERGGVVVDERVGLAVVAGGVRCGLAGARTETAESRP</sequence>
<gene>
    <name evidence="1" type="ORF">E2C01_024802</name>
</gene>
<keyword evidence="2" id="KW-1185">Reference proteome</keyword>
<name>A0A5B7EBQ2_PORTR</name>
<evidence type="ECO:0000313" key="1">
    <source>
        <dbReference type="EMBL" id="MPC31511.1"/>
    </source>
</evidence>
<reference evidence="1 2" key="1">
    <citation type="submission" date="2019-05" db="EMBL/GenBank/DDBJ databases">
        <title>Another draft genome of Portunus trituberculatus and its Hox gene families provides insights of decapod evolution.</title>
        <authorList>
            <person name="Jeong J.-H."/>
            <person name="Song I."/>
            <person name="Kim S."/>
            <person name="Choi T."/>
            <person name="Kim D."/>
            <person name="Ryu S."/>
            <person name="Kim W."/>
        </authorList>
    </citation>
    <scope>NUCLEOTIDE SEQUENCE [LARGE SCALE GENOMIC DNA]</scope>
    <source>
        <tissue evidence="1">Muscle</tissue>
    </source>
</reference>